<dbReference type="EMBL" id="CM037617">
    <property type="protein sequence ID" value="KAH8006115.1"/>
    <property type="molecule type" value="Genomic_DNA"/>
</dbReference>
<evidence type="ECO:0000313" key="2">
    <source>
        <dbReference type="Proteomes" id="UP000827872"/>
    </source>
</evidence>
<sequence>MNCNRGEKRIKICSRAASTDFADYGALFREVPENFNFASDVLDKWSQKEKDGKRPSKPALWWISEKGEEVRWSFEELGALSRRAANVLSASCDLHKGDRVLVILPRIPEWWVVTVGCMRAGIVFLPATVLLTAKDILYRLQASKVKAVVTNDAVAPLVDSVASDCRFLKSRILVSEGGREGWLHFDSLLKAASDQHQPVKTRSQDPMTIYFTSGTTGYPKMVEHSCCNLGLGLAVAGRDWMGLDPEAMMWGLSDTGWVKFAFGAVYAPWLQGSCVFAHGQMQFEPTAVLNIEGRSVPLSSCENFEEDEPMHSEAAHNKESINKTVIKANY</sequence>
<organism evidence="1 2">
    <name type="scientific">Sphaerodactylus townsendi</name>
    <dbReference type="NCBI Taxonomy" id="933632"/>
    <lineage>
        <taxon>Eukaryota</taxon>
        <taxon>Metazoa</taxon>
        <taxon>Chordata</taxon>
        <taxon>Craniata</taxon>
        <taxon>Vertebrata</taxon>
        <taxon>Euteleostomi</taxon>
        <taxon>Lepidosauria</taxon>
        <taxon>Squamata</taxon>
        <taxon>Bifurcata</taxon>
        <taxon>Gekkota</taxon>
        <taxon>Sphaerodactylidae</taxon>
        <taxon>Sphaerodactylus</taxon>
    </lineage>
</organism>
<name>A0ACB8FMH1_9SAUR</name>
<proteinExistence type="predicted"/>
<reference evidence="1" key="1">
    <citation type="submission" date="2021-08" db="EMBL/GenBank/DDBJ databases">
        <title>The first chromosome-level gecko genome reveals the dynamic sex chromosomes of Neotropical dwarf geckos (Sphaerodactylidae: Sphaerodactylus).</title>
        <authorList>
            <person name="Pinto B.J."/>
            <person name="Keating S.E."/>
            <person name="Gamble T."/>
        </authorList>
    </citation>
    <scope>NUCLEOTIDE SEQUENCE</scope>
    <source>
        <strain evidence="1">TG3544</strain>
    </source>
</reference>
<comment type="caution">
    <text evidence="1">The sequence shown here is derived from an EMBL/GenBank/DDBJ whole genome shotgun (WGS) entry which is preliminary data.</text>
</comment>
<gene>
    <name evidence="1" type="ORF">K3G42_032025</name>
</gene>
<accession>A0ACB8FMH1</accession>
<evidence type="ECO:0000313" key="1">
    <source>
        <dbReference type="EMBL" id="KAH8006115.1"/>
    </source>
</evidence>
<keyword evidence="2" id="KW-1185">Reference proteome</keyword>
<dbReference type="Proteomes" id="UP000827872">
    <property type="component" value="Linkage Group LG04"/>
</dbReference>
<protein>
    <submittedName>
        <fullName evidence="1">Uncharacterized protein</fullName>
    </submittedName>
</protein>